<organism evidence="2 3">
    <name type="scientific">Ananas comosus</name>
    <name type="common">Pineapple</name>
    <name type="synonym">Ananas ananas</name>
    <dbReference type="NCBI Taxonomy" id="4615"/>
    <lineage>
        <taxon>Eukaryota</taxon>
        <taxon>Viridiplantae</taxon>
        <taxon>Streptophyta</taxon>
        <taxon>Embryophyta</taxon>
        <taxon>Tracheophyta</taxon>
        <taxon>Spermatophyta</taxon>
        <taxon>Magnoliopsida</taxon>
        <taxon>Liliopsida</taxon>
        <taxon>Poales</taxon>
        <taxon>Bromeliaceae</taxon>
        <taxon>Bromelioideae</taxon>
        <taxon>Ananas</taxon>
    </lineage>
</organism>
<comment type="caution">
    <text evidence="2">The sequence shown here is derived from an EMBL/GenBank/DDBJ whole genome shotgun (WGS) entry which is preliminary data.</text>
</comment>
<gene>
    <name evidence="2" type="ORF">ACMD2_19624</name>
</gene>
<name>A0A199VGN3_ANACO</name>
<dbReference type="Pfam" id="PF05057">
    <property type="entry name" value="DUF676"/>
    <property type="match status" value="1"/>
</dbReference>
<dbReference type="EMBL" id="LSRQ01001875">
    <property type="protein sequence ID" value="OAY76264.1"/>
    <property type="molecule type" value="Genomic_DNA"/>
</dbReference>
<dbReference type="Proteomes" id="UP000092600">
    <property type="component" value="Unassembled WGS sequence"/>
</dbReference>
<evidence type="ECO:0000313" key="2">
    <source>
        <dbReference type="EMBL" id="OAY76264.1"/>
    </source>
</evidence>
<evidence type="ECO:0000259" key="1">
    <source>
        <dbReference type="Pfam" id="PF05057"/>
    </source>
</evidence>
<dbReference type="InterPro" id="IPR007751">
    <property type="entry name" value="DUF676_lipase-like"/>
</dbReference>
<accession>A0A199VGN3</accession>
<sequence>MACAPSLFRNHHSRTNPIPSGILIGGLKAPNRKMFGSDLNLCICPMTTSLMGHASSSDNSKIKQGPDHLLVLVHGIMASPSDWIYAEEQLKRRLGSNFLIYASSSNSYTKTFGGIDGAGRRLADEILDVVQQTDSLRKISFLAHSLGGLFARYAIAVLYNLENLRRGQHGYSTSHTNGISDKLKSLSASGTIAGLEPINFITLATPHLGVRGKKQLPFLLGVPILEKLAPPLAPIFIGQTGRQLFLTDGKPSKPPLLLRMTSDSEDKKSALAAFQCRILYANVSYDHMVGWRTSSIRRETELIKPSRRSLGGYKHVVNVEDCPPEMIQGLQRIGWKKVDVSFHSAPWPLFAHNNIHVKREWLHNAGAGVIAHVADSIKQQEETALHAVNA</sequence>
<feature type="domain" description="DUF676" evidence="1">
    <location>
        <begin position="65"/>
        <end position="293"/>
    </location>
</feature>
<dbReference type="FunFam" id="3.40.50.1820:FF:000175">
    <property type="entry name" value="Hydrolase-like protein family"/>
    <property type="match status" value="1"/>
</dbReference>
<dbReference type="PANTHER" id="PTHR12482">
    <property type="entry name" value="LIPASE ROG1-RELATED-RELATED"/>
    <property type="match status" value="1"/>
</dbReference>
<dbReference type="AlphaFoldDB" id="A0A199VGN3"/>
<dbReference type="InterPro" id="IPR029058">
    <property type="entry name" value="AB_hydrolase_fold"/>
</dbReference>
<dbReference type="SUPFAM" id="SSF53474">
    <property type="entry name" value="alpha/beta-Hydrolases"/>
    <property type="match status" value="1"/>
</dbReference>
<proteinExistence type="predicted"/>
<reference evidence="2 3" key="1">
    <citation type="journal article" date="2016" name="DNA Res.">
        <title>The draft genome of MD-2 pineapple using hybrid error correction of long reads.</title>
        <authorList>
            <person name="Redwan R.M."/>
            <person name="Saidin A."/>
            <person name="Kumar S.V."/>
        </authorList>
    </citation>
    <scope>NUCLEOTIDE SEQUENCE [LARGE SCALE GENOMIC DNA]</scope>
    <source>
        <strain evidence="3">cv. MD2</strain>
        <tissue evidence="2">Leaf</tissue>
    </source>
</reference>
<dbReference type="Gene3D" id="3.40.50.1820">
    <property type="entry name" value="alpha/beta hydrolase"/>
    <property type="match status" value="1"/>
</dbReference>
<dbReference type="PANTHER" id="PTHR12482:SF11">
    <property type="entry name" value="LIPASE YOR059C ISOFORM X1"/>
    <property type="match status" value="1"/>
</dbReference>
<dbReference type="InterPro" id="IPR044294">
    <property type="entry name" value="Lipase-like"/>
</dbReference>
<protein>
    <submittedName>
        <fullName evidence="2">Putative lipase C4A8.10</fullName>
    </submittedName>
</protein>
<evidence type="ECO:0000313" key="3">
    <source>
        <dbReference type="Proteomes" id="UP000092600"/>
    </source>
</evidence>